<gene>
    <name evidence="2" type="ORF">CUC53_12605</name>
</gene>
<dbReference type="PANTHER" id="PTHR39966">
    <property type="entry name" value="BLL2471 PROTEIN-RELATED"/>
    <property type="match status" value="1"/>
</dbReference>
<name>A0A2H9U344_9GAMM</name>
<dbReference type="GO" id="GO:0005886">
    <property type="term" value="C:plasma membrane"/>
    <property type="evidence" value="ECO:0007669"/>
    <property type="project" value="TreeGrafter"/>
</dbReference>
<dbReference type="OrthoDB" id="7349010at2"/>
<organism evidence="2 3">
    <name type="scientific">Aeromonas cavernicola</name>
    <dbReference type="NCBI Taxonomy" id="1006623"/>
    <lineage>
        <taxon>Bacteria</taxon>
        <taxon>Pseudomonadati</taxon>
        <taxon>Pseudomonadota</taxon>
        <taxon>Gammaproteobacteria</taxon>
        <taxon>Aeromonadales</taxon>
        <taxon>Aeromonadaceae</taxon>
        <taxon>Aeromonas</taxon>
    </lineage>
</organism>
<accession>A0A2H9U344</accession>
<reference evidence="2 3" key="1">
    <citation type="submission" date="2017-11" db="EMBL/GenBank/DDBJ databases">
        <title>Draft genome sequence of environmental isolate Aeromonas cavernicola sp. nov. MDC 2508.</title>
        <authorList>
            <person name="Colston S.M."/>
            <person name="Navarro A."/>
            <person name="Martinez-Murcia A.J."/>
            <person name="Graf J."/>
        </authorList>
    </citation>
    <scope>NUCLEOTIDE SEQUENCE [LARGE SCALE GENOMIC DNA]</scope>
    <source>
        <strain evidence="2 3">MDC 2508</strain>
    </source>
</reference>
<dbReference type="RefSeq" id="WP_100294477.1">
    <property type="nucleotide sequence ID" value="NZ_PGGC01000109.1"/>
</dbReference>
<dbReference type="InterPro" id="IPR012312">
    <property type="entry name" value="Hemerythrin-like"/>
</dbReference>
<keyword evidence="3" id="KW-1185">Reference proteome</keyword>
<dbReference type="Proteomes" id="UP000235861">
    <property type="component" value="Unassembled WGS sequence"/>
</dbReference>
<protein>
    <submittedName>
        <fullName evidence="2">Hemerythrin</fullName>
    </submittedName>
</protein>
<dbReference type="Pfam" id="PF01814">
    <property type="entry name" value="Hemerythrin"/>
    <property type="match status" value="1"/>
</dbReference>
<dbReference type="PANTHER" id="PTHR39966:SF1">
    <property type="entry name" value="HEMERYTHRIN-LIKE DOMAIN-CONTAINING PROTEIN"/>
    <property type="match status" value="1"/>
</dbReference>
<dbReference type="AlphaFoldDB" id="A0A2H9U344"/>
<sequence>MLSSLHEDHLNITRLLALLKHKLAAIRTEKTISYFLVRDVINYLRDVSDKHHHPKEDLIYEHYLKYRVVEGEIANRLHQEHATLLEAGAELKGMVEVILLDAVIPLEQFTAKLERFIALQESHMNYEEGVIFPLLRSALTEDDWRYLEQHWHHKSMDDPLFGGQISQHYQALANRLSLPHVSEVA</sequence>
<proteinExistence type="predicted"/>
<evidence type="ECO:0000313" key="3">
    <source>
        <dbReference type="Proteomes" id="UP000235861"/>
    </source>
</evidence>
<evidence type="ECO:0000259" key="1">
    <source>
        <dbReference type="Pfam" id="PF01814"/>
    </source>
</evidence>
<evidence type="ECO:0000313" key="2">
    <source>
        <dbReference type="EMBL" id="PJG58453.1"/>
    </source>
</evidence>
<comment type="caution">
    <text evidence="2">The sequence shown here is derived from an EMBL/GenBank/DDBJ whole genome shotgun (WGS) entry which is preliminary data.</text>
</comment>
<dbReference type="Gene3D" id="1.20.120.520">
    <property type="entry name" value="nmb1532 protein domain like"/>
    <property type="match status" value="1"/>
</dbReference>
<feature type="domain" description="Hemerythrin-like" evidence="1">
    <location>
        <begin position="3"/>
        <end position="135"/>
    </location>
</feature>
<dbReference type="EMBL" id="PGGC01000109">
    <property type="protein sequence ID" value="PJG58453.1"/>
    <property type="molecule type" value="Genomic_DNA"/>
</dbReference>